<proteinExistence type="inferred from homology"/>
<dbReference type="PANTHER" id="PTHR44758:SF1">
    <property type="entry name" value="NAD(P) TRANSHYDROGENASE SUBUNIT BETA"/>
    <property type="match status" value="1"/>
</dbReference>
<evidence type="ECO:0000256" key="6">
    <source>
        <dbReference type="ARBA" id="ARBA00022475"/>
    </source>
</evidence>
<evidence type="ECO:0000256" key="3">
    <source>
        <dbReference type="ARBA" id="ARBA00007919"/>
    </source>
</evidence>
<protein>
    <recommendedName>
        <fullName evidence="5 15">NAD(P) transhydrogenase subunit beta</fullName>
        <ecNumber evidence="4 15">7.1.1.1</ecNumber>
    </recommendedName>
    <alternativeName>
        <fullName evidence="15">Nicotinamide nucleotide transhydrogenase subunit beta</fullName>
    </alternativeName>
</protein>
<dbReference type="PIRSF" id="PIRSF000204">
    <property type="entry name" value="PNTB"/>
    <property type="match status" value="1"/>
</dbReference>
<dbReference type="Pfam" id="PF02233">
    <property type="entry name" value="PNTB"/>
    <property type="match status" value="1"/>
</dbReference>
<feature type="transmembrane region" description="Helical" evidence="16">
    <location>
        <begin position="249"/>
        <end position="270"/>
    </location>
</feature>
<dbReference type="InterPro" id="IPR012136">
    <property type="entry name" value="NADH_DH_b"/>
</dbReference>
<comment type="function">
    <text evidence="1 15">The transhydrogenation between NADH and NADP is coupled to respiration and ATP hydrolysis and functions as a proton pump across the membrane.</text>
</comment>
<evidence type="ECO:0000256" key="12">
    <source>
        <dbReference type="ARBA" id="ARBA00023027"/>
    </source>
</evidence>
<comment type="catalytic activity">
    <reaction evidence="14 15">
        <text>NAD(+) + NADPH + H(+)(in) = NADH + NADP(+) + H(+)(out)</text>
        <dbReference type="Rhea" id="RHEA:47992"/>
        <dbReference type="ChEBI" id="CHEBI:15378"/>
        <dbReference type="ChEBI" id="CHEBI:57540"/>
        <dbReference type="ChEBI" id="CHEBI:57783"/>
        <dbReference type="ChEBI" id="CHEBI:57945"/>
        <dbReference type="ChEBI" id="CHEBI:58349"/>
        <dbReference type="EC" id="7.1.1.1"/>
    </reaction>
</comment>
<feature type="transmembrane region" description="Helical" evidence="16">
    <location>
        <begin position="146"/>
        <end position="165"/>
    </location>
</feature>
<keyword evidence="7 15" id="KW-0997">Cell inner membrane</keyword>
<evidence type="ECO:0000256" key="7">
    <source>
        <dbReference type="ARBA" id="ARBA00022519"/>
    </source>
</evidence>
<dbReference type="Gene3D" id="3.40.50.1220">
    <property type="entry name" value="TPP-binding domain"/>
    <property type="match status" value="1"/>
</dbReference>
<evidence type="ECO:0000256" key="13">
    <source>
        <dbReference type="ARBA" id="ARBA00023136"/>
    </source>
</evidence>
<dbReference type="InterPro" id="IPR034300">
    <property type="entry name" value="PNTB-like"/>
</dbReference>
<feature type="transmembrane region" description="Helical" evidence="16">
    <location>
        <begin position="198"/>
        <end position="217"/>
    </location>
</feature>
<dbReference type="GO" id="GO:0050661">
    <property type="term" value="F:NADP binding"/>
    <property type="evidence" value="ECO:0007669"/>
    <property type="project" value="InterPro"/>
</dbReference>
<keyword evidence="11 16" id="KW-1133">Transmembrane helix</keyword>
<name>A0A931PV48_FIMGI</name>
<dbReference type="AlphaFoldDB" id="A0A931PV48"/>
<evidence type="ECO:0000256" key="16">
    <source>
        <dbReference type="SAM" id="Phobius"/>
    </source>
</evidence>
<dbReference type="EMBL" id="JACOSL010000014">
    <property type="protein sequence ID" value="MBI1755880.1"/>
    <property type="molecule type" value="Genomic_DNA"/>
</dbReference>
<evidence type="ECO:0000313" key="19">
    <source>
        <dbReference type="Proteomes" id="UP000727962"/>
    </source>
</evidence>
<evidence type="ECO:0000256" key="1">
    <source>
        <dbReference type="ARBA" id="ARBA00003943"/>
    </source>
</evidence>
<accession>A0A931PV48</accession>
<evidence type="ECO:0000256" key="14">
    <source>
        <dbReference type="ARBA" id="ARBA00048202"/>
    </source>
</evidence>
<keyword evidence="9 15" id="KW-0521">NADP</keyword>
<feature type="transmembrane region" description="Helical" evidence="16">
    <location>
        <begin position="104"/>
        <end position="126"/>
    </location>
</feature>
<dbReference type="Proteomes" id="UP000727962">
    <property type="component" value="Unassembled WGS sequence"/>
</dbReference>
<keyword evidence="13 15" id="KW-0472">Membrane</keyword>
<evidence type="ECO:0000313" key="18">
    <source>
        <dbReference type="EMBL" id="MBI1755880.1"/>
    </source>
</evidence>
<evidence type="ECO:0000256" key="10">
    <source>
        <dbReference type="ARBA" id="ARBA00022967"/>
    </source>
</evidence>
<dbReference type="EC" id="7.1.1.1" evidence="4 15"/>
<organism evidence="18 19">
    <name type="scientific">Fimbriimonas ginsengisoli</name>
    <dbReference type="NCBI Taxonomy" id="1005039"/>
    <lineage>
        <taxon>Bacteria</taxon>
        <taxon>Bacillati</taxon>
        <taxon>Armatimonadota</taxon>
        <taxon>Fimbriimonadia</taxon>
        <taxon>Fimbriimonadales</taxon>
        <taxon>Fimbriimonadaceae</taxon>
        <taxon>Fimbriimonas</taxon>
    </lineage>
</organism>
<dbReference type="SUPFAM" id="SSF52467">
    <property type="entry name" value="DHS-like NAD/FAD-binding domain"/>
    <property type="match status" value="1"/>
</dbReference>
<feature type="transmembrane region" description="Helical" evidence="16">
    <location>
        <begin position="39"/>
        <end position="59"/>
    </location>
</feature>
<comment type="similarity">
    <text evidence="3 15">Belongs to the PNT beta subunit family.</text>
</comment>
<evidence type="ECO:0000256" key="8">
    <source>
        <dbReference type="ARBA" id="ARBA00022692"/>
    </source>
</evidence>
<comment type="caution">
    <text evidence="18">The sequence shown here is derived from an EMBL/GenBank/DDBJ whole genome shotgun (WGS) entry which is preliminary data.</text>
</comment>
<comment type="subcellular location">
    <subcellularLocation>
        <location evidence="2">Cell inner membrane</location>
        <topology evidence="2">Multi-pass membrane protein</topology>
    </subcellularLocation>
</comment>
<evidence type="ECO:0000256" key="11">
    <source>
        <dbReference type="ARBA" id="ARBA00022989"/>
    </source>
</evidence>
<feature type="transmembrane region" description="Helical" evidence="16">
    <location>
        <begin position="71"/>
        <end position="92"/>
    </location>
</feature>
<keyword evidence="8 16" id="KW-0812">Transmembrane</keyword>
<feature type="transmembrane region" description="Helical" evidence="16">
    <location>
        <begin position="16"/>
        <end position="33"/>
    </location>
</feature>
<evidence type="ECO:0000256" key="4">
    <source>
        <dbReference type="ARBA" id="ARBA00012943"/>
    </source>
</evidence>
<evidence type="ECO:0000256" key="9">
    <source>
        <dbReference type="ARBA" id="ARBA00022857"/>
    </source>
</evidence>
<keyword evidence="10 15" id="KW-1278">Translocase</keyword>
<dbReference type="InterPro" id="IPR029035">
    <property type="entry name" value="DHS-like_NAD/FAD-binding_dom"/>
</dbReference>
<feature type="domain" description="NADP transhydrogenase beta-like" evidence="17">
    <location>
        <begin position="2"/>
        <end position="443"/>
    </location>
</feature>
<feature type="transmembrane region" description="Helical" evidence="16">
    <location>
        <begin position="171"/>
        <end position="191"/>
    </location>
</feature>
<keyword evidence="12 15" id="KW-0520">NAD</keyword>
<gene>
    <name evidence="18" type="ORF">HYR64_02090</name>
</gene>
<evidence type="ECO:0000256" key="2">
    <source>
        <dbReference type="ARBA" id="ARBA00004429"/>
    </source>
</evidence>
<evidence type="ECO:0000256" key="15">
    <source>
        <dbReference type="PIRNR" id="PIRNR000204"/>
    </source>
</evidence>
<sequence length="448" mass="46127">MLALKLLNSPVTARRGNWLAMAGMAVALVATMLNPKIDSINLGWIGGTVLAGALIGAVAGRRVAMTSIPQMVALLNGLGGAAVAMVALFEFLDALHRGVSPPPTQAVTTVLSTVIGSISFSGSLLAFGKLQELLPGRPLTFKGQQVLNLVLVLFIAGLAFSLLVLQGPTLAAFLLLFAASLVLGVSGVMPIGGADMPVVISLLNSFTGCAAGLAGFLLMNTALLIGGGLVGASGLILTLLMCKAMNRSIGNVLFGAVGSAVASGGASAMAGRQPKSYTPEDAAILLSNSNSVVIVPGYGMAVAQAQHQVKELADKLMAMGVDVKYAIHPVAGRMPGHMNVLLAEADVPYDLLYELEEINPLFPETDVALVIGANDVVNPAARYDKSSPIYGMPILDVDKARTVIVSKRSMNPGFAGVENELFLTDNCVMVFGSAKASMSKISAALDNL</sequence>
<dbReference type="GO" id="GO:0005886">
    <property type="term" value="C:plasma membrane"/>
    <property type="evidence" value="ECO:0007669"/>
    <property type="project" value="UniProtKB-SubCell"/>
</dbReference>
<feature type="transmembrane region" description="Helical" evidence="16">
    <location>
        <begin position="223"/>
        <end position="242"/>
    </location>
</feature>
<evidence type="ECO:0000256" key="5">
    <source>
        <dbReference type="ARBA" id="ARBA00014581"/>
    </source>
</evidence>
<keyword evidence="6 15" id="KW-1003">Cell membrane</keyword>
<dbReference type="GO" id="GO:0008750">
    <property type="term" value="F:proton-translocating NAD(P)+ transhydrogenase activity"/>
    <property type="evidence" value="ECO:0007669"/>
    <property type="project" value="UniProtKB-EC"/>
</dbReference>
<reference evidence="18" key="1">
    <citation type="submission" date="2020-07" db="EMBL/GenBank/DDBJ databases">
        <title>Huge and variable diversity of episymbiotic CPR bacteria and DPANN archaea in groundwater ecosystems.</title>
        <authorList>
            <person name="He C.Y."/>
            <person name="Keren R."/>
            <person name="Whittaker M."/>
            <person name="Farag I.F."/>
            <person name="Doudna J."/>
            <person name="Cate J.H.D."/>
            <person name="Banfield J.F."/>
        </authorList>
    </citation>
    <scope>NUCLEOTIDE SEQUENCE</scope>
    <source>
        <strain evidence="18">NC_groundwater_17_Pr7_B-0.1um_64_12</strain>
    </source>
</reference>
<evidence type="ECO:0000259" key="17">
    <source>
        <dbReference type="Pfam" id="PF02233"/>
    </source>
</evidence>
<dbReference type="PANTHER" id="PTHR44758">
    <property type="entry name" value="NAD(P) TRANSHYDROGENASE SUBUNIT BETA"/>
    <property type="match status" value="1"/>
</dbReference>